<name>A0A6J6NF52_9ZZZZ</name>
<dbReference type="PANTHER" id="PTHR43586:SF21">
    <property type="entry name" value="PYRIDOXAL PHOSPHATE (PLP)-DEPENDENT ASPARTATE AMINOTRANSFERASE SUPERFAMILY"/>
    <property type="match status" value="1"/>
</dbReference>
<dbReference type="Pfam" id="PF00266">
    <property type="entry name" value="Aminotran_5"/>
    <property type="match status" value="1"/>
</dbReference>
<gene>
    <name evidence="2" type="ORF">UFOPK2342_01415</name>
</gene>
<reference evidence="2" key="1">
    <citation type="submission" date="2020-05" db="EMBL/GenBank/DDBJ databases">
        <authorList>
            <person name="Chiriac C."/>
            <person name="Salcher M."/>
            <person name="Ghai R."/>
            <person name="Kavagutti S V."/>
        </authorList>
    </citation>
    <scope>NUCLEOTIDE SEQUENCE</scope>
</reference>
<dbReference type="AlphaFoldDB" id="A0A6J6NF52"/>
<dbReference type="InterPro" id="IPR011340">
    <property type="entry name" value="Cys_dSase-rel"/>
</dbReference>
<evidence type="ECO:0000259" key="1">
    <source>
        <dbReference type="Pfam" id="PF00266"/>
    </source>
</evidence>
<feature type="domain" description="Aminotransferase class V" evidence="1">
    <location>
        <begin position="21"/>
        <end position="391"/>
    </location>
</feature>
<dbReference type="NCBIfam" id="TIGR01976">
    <property type="entry name" value="am_tr_V_VC1184"/>
    <property type="match status" value="1"/>
</dbReference>
<dbReference type="InterPro" id="IPR015421">
    <property type="entry name" value="PyrdxlP-dep_Trfase_major"/>
</dbReference>
<sequence length="398" mass="42433">MSFHPDQIRSQYPALQDGVAWLDGAAGTQVPTSVIEAISGAYRHGIGNTGGVFPASHYSEQIQWGAREAVADLVGGVAEGVFFAQSATTITYHISRTLAQGWVAGDEVIVSRLDHDSNVRPWIHAAESAGATVRWAEIDLETGDLPADQYKELVNGRTKVIAVTAASNVLGTKPDISRIAEIAHSAGALIYVDGVHATPHFPIDIDAMSADFYVTSAYKWQGPHIAALAADPKLLQSLTPRKLASSTPESPNKYELGTPPFADLAGVSAAVDHMAGLVAGNGTRRERIITSMTAVAAYQKALAGHMLDSLRAMPKVHVFGKLKDKTPTAYFTVAGYEPLQITQKLTEGGVNAWNGHNYAWEVTGALGIRDKGSAVRVGLSLYNNEDDVERLLKIVGAL</sequence>
<dbReference type="PANTHER" id="PTHR43586">
    <property type="entry name" value="CYSTEINE DESULFURASE"/>
    <property type="match status" value="1"/>
</dbReference>
<proteinExistence type="predicted"/>
<organism evidence="2">
    <name type="scientific">freshwater metagenome</name>
    <dbReference type="NCBI Taxonomy" id="449393"/>
    <lineage>
        <taxon>unclassified sequences</taxon>
        <taxon>metagenomes</taxon>
        <taxon>ecological metagenomes</taxon>
    </lineage>
</organism>
<dbReference type="Gene3D" id="3.40.640.10">
    <property type="entry name" value="Type I PLP-dependent aspartate aminotransferase-like (Major domain)"/>
    <property type="match status" value="1"/>
</dbReference>
<dbReference type="Gene3D" id="3.90.1150.10">
    <property type="entry name" value="Aspartate Aminotransferase, domain 1"/>
    <property type="match status" value="1"/>
</dbReference>
<accession>A0A6J6NF52</accession>
<dbReference type="InterPro" id="IPR000192">
    <property type="entry name" value="Aminotrans_V_dom"/>
</dbReference>
<dbReference type="EMBL" id="CAEZXB010000035">
    <property type="protein sequence ID" value="CAB4684842.1"/>
    <property type="molecule type" value="Genomic_DNA"/>
</dbReference>
<dbReference type="InterPro" id="IPR015424">
    <property type="entry name" value="PyrdxlP-dep_Trfase"/>
</dbReference>
<evidence type="ECO:0000313" key="2">
    <source>
        <dbReference type="EMBL" id="CAB4684842.1"/>
    </source>
</evidence>
<dbReference type="InterPro" id="IPR015422">
    <property type="entry name" value="PyrdxlP-dep_Trfase_small"/>
</dbReference>
<dbReference type="SUPFAM" id="SSF53383">
    <property type="entry name" value="PLP-dependent transferases"/>
    <property type="match status" value="1"/>
</dbReference>
<protein>
    <submittedName>
        <fullName evidence="2">Unannotated protein</fullName>
    </submittedName>
</protein>